<evidence type="ECO:0000313" key="3">
    <source>
        <dbReference type="Proteomes" id="UP000646365"/>
    </source>
</evidence>
<proteinExistence type="predicted"/>
<gene>
    <name evidence="2" type="ORF">GCM10011611_16230</name>
</gene>
<evidence type="ECO:0000313" key="2">
    <source>
        <dbReference type="EMBL" id="GGF11344.1"/>
    </source>
</evidence>
<sequence length="101" mass="10245">MPGRSTPKRGSASFAAAQRTSRPSSRHSCRPAKPAAAGVSSARISHPALVEGDADEPLLNRVDRADGNVLSHEGAGVCGRDEAASYVTGATIAVDGGYTAI</sequence>
<reference evidence="2" key="2">
    <citation type="submission" date="2020-09" db="EMBL/GenBank/DDBJ databases">
        <authorList>
            <person name="Sun Q."/>
            <person name="Zhou Y."/>
        </authorList>
    </citation>
    <scope>NUCLEOTIDE SEQUENCE</scope>
    <source>
        <strain evidence="2">CGMCC 1.15725</strain>
    </source>
</reference>
<evidence type="ECO:0000256" key="1">
    <source>
        <dbReference type="SAM" id="MobiDB-lite"/>
    </source>
</evidence>
<accession>A0A8J2YRT7</accession>
<dbReference type="EMBL" id="BMJQ01000003">
    <property type="protein sequence ID" value="GGF11344.1"/>
    <property type="molecule type" value="Genomic_DNA"/>
</dbReference>
<keyword evidence="3" id="KW-1185">Reference proteome</keyword>
<protein>
    <submittedName>
        <fullName evidence="2">Uncharacterized protein</fullName>
    </submittedName>
</protein>
<dbReference type="Proteomes" id="UP000646365">
    <property type="component" value="Unassembled WGS sequence"/>
</dbReference>
<comment type="caution">
    <text evidence="2">The sequence shown here is derived from an EMBL/GenBank/DDBJ whole genome shotgun (WGS) entry which is preliminary data.</text>
</comment>
<dbReference type="AlphaFoldDB" id="A0A8J2YRT7"/>
<reference evidence="2" key="1">
    <citation type="journal article" date="2014" name="Int. J. Syst. Evol. Microbiol.">
        <title>Complete genome sequence of Corynebacterium casei LMG S-19264T (=DSM 44701T), isolated from a smear-ripened cheese.</title>
        <authorList>
            <consortium name="US DOE Joint Genome Institute (JGI-PGF)"/>
            <person name="Walter F."/>
            <person name="Albersmeier A."/>
            <person name="Kalinowski J."/>
            <person name="Ruckert C."/>
        </authorList>
    </citation>
    <scope>NUCLEOTIDE SEQUENCE</scope>
    <source>
        <strain evidence="2">CGMCC 1.15725</strain>
    </source>
</reference>
<feature type="region of interest" description="Disordered" evidence="1">
    <location>
        <begin position="1"/>
        <end position="44"/>
    </location>
</feature>
<organism evidence="2 3">
    <name type="scientific">Aliidongia dinghuensis</name>
    <dbReference type="NCBI Taxonomy" id="1867774"/>
    <lineage>
        <taxon>Bacteria</taxon>
        <taxon>Pseudomonadati</taxon>
        <taxon>Pseudomonadota</taxon>
        <taxon>Alphaproteobacteria</taxon>
        <taxon>Rhodospirillales</taxon>
        <taxon>Dongiaceae</taxon>
        <taxon>Aliidongia</taxon>
    </lineage>
</organism>
<name>A0A8J2YRT7_9PROT</name>